<evidence type="ECO:0000256" key="1">
    <source>
        <dbReference type="SAM" id="SignalP"/>
    </source>
</evidence>
<dbReference type="KEGG" id="pacp:FAZ97_26840"/>
<organism evidence="2 3">
    <name type="scientific">Paraburkholderia acidiphila</name>
    <dbReference type="NCBI Taxonomy" id="2571747"/>
    <lineage>
        <taxon>Bacteria</taxon>
        <taxon>Pseudomonadati</taxon>
        <taxon>Pseudomonadota</taxon>
        <taxon>Betaproteobacteria</taxon>
        <taxon>Burkholderiales</taxon>
        <taxon>Burkholderiaceae</taxon>
        <taxon>Paraburkholderia</taxon>
    </lineage>
</organism>
<dbReference type="Proteomes" id="UP000434209">
    <property type="component" value="Chromosome 3"/>
</dbReference>
<name>A0A7Z2GBC3_9BURK</name>
<dbReference type="EMBL" id="CP046911">
    <property type="protein sequence ID" value="QGZ58601.1"/>
    <property type="molecule type" value="Genomic_DNA"/>
</dbReference>
<dbReference type="OrthoDB" id="9954584at2"/>
<gene>
    <name evidence="2" type="ORF">FAZ97_26840</name>
</gene>
<protein>
    <recommendedName>
        <fullName evidence="4">Lipoprotein</fullName>
    </recommendedName>
</protein>
<keyword evidence="1" id="KW-0732">Signal</keyword>
<evidence type="ECO:0008006" key="4">
    <source>
        <dbReference type="Google" id="ProtNLM"/>
    </source>
</evidence>
<evidence type="ECO:0000313" key="3">
    <source>
        <dbReference type="Proteomes" id="UP000434209"/>
    </source>
</evidence>
<reference evidence="2 3" key="1">
    <citation type="submission" date="2019-12" db="EMBL/GenBank/DDBJ databases">
        <title>Paraburkholderia acidiphila 7Q-K02 sp. nov and Paraburkholderia acidisoli DHF22 sp. nov., two strains isolated from forest soil.</title>
        <authorList>
            <person name="Gao Z."/>
            <person name="Qiu L."/>
        </authorList>
    </citation>
    <scope>NUCLEOTIDE SEQUENCE [LARGE SCALE GENOMIC DNA]</scope>
    <source>
        <strain evidence="2 3">7Q-K02</strain>
    </source>
</reference>
<feature type="signal peptide" evidence="1">
    <location>
        <begin position="1"/>
        <end position="42"/>
    </location>
</feature>
<evidence type="ECO:0000313" key="2">
    <source>
        <dbReference type="EMBL" id="QGZ58601.1"/>
    </source>
</evidence>
<keyword evidence="3" id="KW-1185">Reference proteome</keyword>
<accession>A0A7Z2GBC3</accession>
<dbReference type="RefSeq" id="WP_158761594.1">
    <property type="nucleotide sequence ID" value="NZ_CP046911.1"/>
</dbReference>
<sequence length="119" mass="12965">MNVQTTRERAIPGLRRFTRFPIKIAAQSMVAALYLTASCAFAACEKEAAAMCSQGDPRCLDGAAKSVEQAANDCKTPEGRVQSASLWQATPGYFDNAPHEHEFWRCVARQCDPPQASGQ</sequence>
<feature type="chain" id="PRO_5031151445" description="Lipoprotein" evidence="1">
    <location>
        <begin position="43"/>
        <end position="119"/>
    </location>
</feature>
<proteinExistence type="predicted"/>
<dbReference type="AlphaFoldDB" id="A0A7Z2GBC3"/>